<gene>
    <name evidence="1" type="ORF">FOC37_19070</name>
</gene>
<keyword evidence="2" id="KW-1185">Reference proteome</keyword>
<name>A0ABX6FCR1_YERIN</name>
<dbReference type="Proteomes" id="UP000424966">
    <property type="component" value="Chromosome"/>
</dbReference>
<evidence type="ECO:0000313" key="1">
    <source>
        <dbReference type="EMBL" id="QGR72285.1"/>
    </source>
</evidence>
<protein>
    <submittedName>
        <fullName evidence="1">Uncharacterized protein</fullName>
    </submittedName>
</protein>
<evidence type="ECO:0000313" key="2">
    <source>
        <dbReference type="Proteomes" id="UP000424966"/>
    </source>
</evidence>
<sequence>MPDDEKDMNVRFDSFMSELSSVSFQPDLKDQFSYTNKRDAYLYKINGSIMMILLVNNKTYRVNYISVIVPNDSYDSIQLLREIMRSMRINATYKFVDFLDKSEKNGIAHEIIEGNEYLTQKTQAGYFISIRKS</sequence>
<reference evidence="1 2" key="1">
    <citation type="submission" date="2019-11" db="EMBL/GenBank/DDBJ databases">
        <title>FDA dAtabase for Regulatory Grade micrObial Sequences (FDA-ARGOS): Supporting development and validation of Infectious Disease Dx tests.</title>
        <authorList>
            <person name="Patel R."/>
            <person name="Rucinski S."/>
            <person name="Tallon L."/>
            <person name="Sadzewicz L."/>
            <person name="Vavikolanu K."/>
            <person name="Mehta A."/>
            <person name="Aluvathingal J."/>
            <person name="Nadendla S."/>
            <person name="Nandy P."/>
            <person name="Geyer C."/>
            <person name="Yan Y."/>
            <person name="Sichtig H."/>
        </authorList>
    </citation>
    <scope>NUCLEOTIDE SEQUENCE [LARGE SCALE GENOMIC DNA]</scope>
    <source>
        <strain evidence="1 2">FDAARGOS_729</strain>
    </source>
</reference>
<organism evidence="1 2">
    <name type="scientific">Yersinia intermedia</name>
    <dbReference type="NCBI Taxonomy" id="631"/>
    <lineage>
        <taxon>Bacteria</taxon>
        <taxon>Pseudomonadati</taxon>
        <taxon>Pseudomonadota</taxon>
        <taxon>Gammaproteobacteria</taxon>
        <taxon>Enterobacterales</taxon>
        <taxon>Yersiniaceae</taxon>
        <taxon>Yersinia</taxon>
    </lineage>
</organism>
<accession>A0ABX6FCR1</accession>
<dbReference type="EMBL" id="CP046294">
    <property type="protein sequence ID" value="QGR72285.1"/>
    <property type="molecule type" value="Genomic_DNA"/>
</dbReference>
<proteinExistence type="predicted"/>